<sequence length="144" mass="17190">MIRVFIMVAILTVSAFADIKWQPYEEAFKKAKEQNKLVMIYIFSPSCHYCKRMEATTFKDKKVQEIVNKYFIPVKIRKCSKIGQEVRKEYGYLGTPTFHFIESSGKKVKSIFGAWKKEDFLKILKYFYEGHYKKKSMTDYFLEE</sequence>
<dbReference type="InterPro" id="IPR024705">
    <property type="entry name" value="Ssp411"/>
</dbReference>
<dbReference type="PROSITE" id="PS51352">
    <property type="entry name" value="THIOREDOXIN_2"/>
    <property type="match status" value="1"/>
</dbReference>
<dbReference type="PANTHER" id="PTHR42899:SF1">
    <property type="entry name" value="SPERMATOGENESIS-ASSOCIATED PROTEIN 20"/>
    <property type="match status" value="1"/>
</dbReference>
<accession>A0A3M0BID8</accession>
<dbReference type="InterPro" id="IPR036249">
    <property type="entry name" value="Thioredoxin-like_sf"/>
</dbReference>
<proteinExistence type="predicted"/>
<evidence type="ECO:0000313" key="3">
    <source>
        <dbReference type="Proteomes" id="UP000280842"/>
    </source>
</evidence>
<dbReference type="Gene3D" id="3.40.30.10">
    <property type="entry name" value="Glutaredoxin"/>
    <property type="match status" value="1"/>
</dbReference>
<dbReference type="SUPFAM" id="SSF52833">
    <property type="entry name" value="Thioredoxin-like"/>
    <property type="match status" value="1"/>
</dbReference>
<evidence type="ECO:0000313" key="2">
    <source>
        <dbReference type="EMBL" id="RMA96134.1"/>
    </source>
</evidence>
<comment type="caution">
    <text evidence="2">The sequence shown here is derived from an EMBL/GenBank/DDBJ whole genome shotgun (WGS) entry which is preliminary data.</text>
</comment>
<dbReference type="EMBL" id="REFO01000012">
    <property type="protein sequence ID" value="RMA96134.1"/>
    <property type="molecule type" value="Genomic_DNA"/>
</dbReference>
<dbReference type="PANTHER" id="PTHR42899">
    <property type="entry name" value="SPERMATOGENESIS-ASSOCIATED PROTEIN 20"/>
    <property type="match status" value="1"/>
</dbReference>
<protein>
    <submittedName>
        <fullName evidence="2">Uncharacterized protein DUF255</fullName>
    </submittedName>
</protein>
<dbReference type="InterPro" id="IPR004879">
    <property type="entry name" value="Ssp411-like_TRX"/>
</dbReference>
<organism evidence="2 3">
    <name type="scientific">Hydrogenothermus marinus</name>
    <dbReference type="NCBI Taxonomy" id="133270"/>
    <lineage>
        <taxon>Bacteria</taxon>
        <taxon>Pseudomonadati</taxon>
        <taxon>Aquificota</taxon>
        <taxon>Aquificia</taxon>
        <taxon>Aquificales</taxon>
        <taxon>Hydrogenothermaceae</taxon>
        <taxon>Hydrogenothermus</taxon>
    </lineage>
</organism>
<evidence type="ECO:0000259" key="1">
    <source>
        <dbReference type="PROSITE" id="PS51352"/>
    </source>
</evidence>
<reference evidence="2 3" key="1">
    <citation type="submission" date="2018-10" db="EMBL/GenBank/DDBJ databases">
        <title>Genomic Encyclopedia of Archaeal and Bacterial Type Strains, Phase II (KMG-II): from individual species to whole genera.</title>
        <authorList>
            <person name="Goeker M."/>
        </authorList>
    </citation>
    <scope>NUCLEOTIDE SEQUENCE [LARGE SCALE GENOMIC DNA]</scope>
    <source>
        <strain evidence="2 3">VM1</strain>
    </source>
</reference>
<dbReference type="InterPro" id="IPR013766">
    <property type="entry name" value="Thioredoxin_domain"/>
</dbReference>
<dbReference type="AlphaFoldDB" id="A0A3M0BID8"/>
<dbReference type="Proteomes" id="UP000280842">
    <property type="component" value="Unassembled WGS sequence"/>
</dbReference>
<keyword evidence="3" id="KW-1185">Reference proteome</keyword>
<dbReference type="RefSeq" id="WP_245960326.1">
    <property type="nucleotide sequence ID" value="NZ_REFO01000012.1"/>
</dbReference>
<dbReference type="Pfam" id="PF03190">
    <property type="entry name" value="Thioredox_DsbH"/>
    <property type="match status" value="1"/>
</dbReference>
<name>A0A3M0BID8_9AQUI</name>
<gene>
    <name evidence="2" type="ORF">CLV39_1148</name>
</gene>
<feature type="domain" description="Thioredoxin" evidence="1">
    <location>
        <begin position="4"/>
        <end position="129"/>
    </location>
</feature>